<dbReference type="Pfam" id="PF00378">
    <property type="entry name" value="ECH_1"/>
    <property type="match status" value="1"/>
</dbReference>
<dbReference type="PANTHER" id="PTHR11941">
    <property type="entry name" value="ENOYL-COA HYDRATASE-RELATED"/>
    <property type="match status" value="1"/>
</dbReference>
<dbReference type="PANTHER" id="PTHR11941:SF54">
    <property type="entry name" value="ENOYL-COA HYDRATASE, MITOCHONDRIAL"/>
    <property type="match status" value="1"/>
</dbReference>
<protein>
    <submittedName>
        <fullName evidence="4">Enoyl-CoA hydratase/isomerase family protein</fullName>
    </submittedName>
</protein>
<dbReference type="CDD" id="cd06558">
    <property type="entry name" value="crotonase-like"/>
    <property type="match status" value="1"/>
</dbReference>
<name>A0A859FER3_9BACI</name>
<evidence type="ECO:0000313" key="5">
    <source>
        <dbReference type="Proteomes" id="UP000318138"/>
    </source>
</evidence>
<dbReference type="EMBL" id="CP041372">
    <property type="protein sequence ID" value="QKS70725.1"/>
    <property type="molecule type" value="Genomic_DNA"/>
</dbReference>
<evidence type="ECO:0000256" key="3">
    <source>
        <dbReference type="RuleBase" id="RU003707"/>
    </source>
</evidence>
<dbReference type="RefSeq" id="WP_176008760.1">
    <property type="nucleotide sequence ID" value="NZ_CP041372.2"/>
</dbReference>
<dbReference type="KEGG" id="psua:FLK61_28725"/>
<dbReference type="Gene3D" id="3.90.226.10">
    <property type="entry name" value="2-enoyl-CoA Hydratase, Chain A, domain 1"/>
    <property type="match status" value="1"/>
</dbReference>
<keyword evidence="2" id="KW-0456">Lyase</keyword>
<dbReference type="PROSITE" id="PS00166">
    <property type="entry name" value="ENOYL_COA_HYDRATASE"/>
    <property type="match status" value="1"/>
</dbReference>
<dbReference type="GO" id="GO:0006635">
    <property type="term" value="P:fatty acid beta-oxidation"/>
    <property type="evidence" value="ECO:0007669"/>
    <property type="project" value="TreeGrafter"/>
</dbReference>
<dbReference type="FunFam" id="3.90.226.10:FF:000009">
    <property type="entry name" value="Carnitinyl-CoA dehydratase"/>
    <property type="match status" value="1"/>
</dbReference>
<gene>
    <name evidence="4" type="ORF">FLK61_28725</name>
</gene>
<organism evidence="4 5">
    <name type="scientific">Paenalkalicoccus suaedae</name>
    <dbReference type="NCBI Taxonomy" id="2592382"/>
    <lineage>
        <taxon>Bacteria</taxon>
        <taxon>Bacillati</taxon>
        <taxon>Bacillota</taxon>
        <taxon>Bacilli</taxon>
        <taxon>Bacillales</taxon>
        <taxon>Bacillaceae</taxon>
        <taxon>Paenalkalicoccus</taxon>
    </lineage>
</organism>
<reference evidence="5" key="1">
    <citation type="submission" date="2019-07" db="EMBL/GenBank/DDBJ databases">
        <title>Bacillus alkalisoli sp. nov. isolated from saline soil.</title>
        <authorList>
            <person name="Sun J.-Q."/>
            <person name="Xu L."/>
        </authorList>
    </citation>
    <scope>NUCLEOTIDE SEQUENCE [LARGE SCALE GENOMIC DNA]</scope>
    <source>
        <strain evidence="5">M4U3P1</strain>
    </source>
</reference>
<evidence type="ECO:0000256" key="2">
    <source>
        <dbReference type="ARBA" id="ARBA00023239"/>
    </source>
</evidence>
<keyword evidence="4" id="KW-0413">Isomerase</keyword>
<dbReference type="GO" id="GO:0016836">
    <property type="term" value="F:hydro-lyase activity"/>
    <property type="evidence" value="ECO:0007669"/>
    <property type="project" value="UniProtKB-ARBA"/>
</dbReference>
<dbReference type="AlphaFoldDB" id="A0A859FER3"/>
<dbReference type="InterPro" id="IPR014748">
    <property type="entry name" value="Enoyl-CoA_hydra_C"/>
</dbReference>
<dbReference type="FunFam" id="1.10.12.10:FF:000001">
    <property type="entry name" value="Probable enoyl-CoA hydratase, mitochondrial"/>
    <property type="match status" value="1"/>
</dbReference>
<accession>A0A859FER3</accession>
<dbReference type="GO" id="GO:0016853">
    <property type="term" value="F:isomerase activity"/>
    <property type="evidence" value="ECO:0007669"/>
    <property type="project" value="UniProtKB-KW"/>
</dbReference>
<proteinExistence type="inferred from homology"/>
<evidence type="ECO:0000313" key="4">
    <source>
        <dbReference type="EMBL" id="QKS70725.1"/>
    </source>
</evidence>
<keyword evidence="5" id="KW-1185">Reference proteome</keyword>
<dbReference type="Gene3D" id="1.10.12.10">
    <property type="entry name" value="Lyase 2-enoyl-coa Hydratase, Chain A, domain 2"/>
    <property type="match status" value="1"/>
</dbReference>
<comment type="similarity">
    <text evidence="1 3">Belongs to the enoyl-CoA hydratase/isomerase family.</text>
</comment>
<dbReference type="InterPro" id="IPR029045">
    <property type="entry name" value="ClpP/crotonase-like_dom_sf"/>
</dbReference>
<evidence type="ECO:0000256" key="1">
    <source>
        <dbReference type="ARBA" id="ARBA00005254"/>
    </source>
</evidence>
<dbReference type="SUPFAM" id="SSF52096">
    <property type="entry name" value="ClpP/crotonase"/>
    <property type="match status" value="1"/>
</dbReference>
<dbReference type="Proteomes" id="UP000318138">
    <property type="component" value="Chromosome"/>
</dbReference>
<sequence>MILAEVTDGIALLTLNRKEAANALSTELLEDAIRTLRQWNEDKSVRVVLLTGSGTRVFCAGADLKERATMNEEEVALAVAKIGEFIETVATLQKPTIAVVQGACIGGGLELALACDLRISSENATFALTETGLGIIPGAGGTQRLPRLIGQQLASYMIFTGHTMSASEAFDRGLVLSVHYQGALLDEAMDIATTIATKAPLAIASAKEAIRGGLDTPLKKGLEVEKEAYHKIIQTKDRLEGLQAFKEKRRPQFTGE</sequence>
<dbReference type="InterPro" id="IPR001753">
    <property type="entry name" value="Enoyl-CoA_hydra/iso"/>
</dbReference>
<dbReference type="InterPro" id="IPR018376">
    <property type="entry name" value="Enoyl-CoA_hyd/isom_CS"/>
</dbReference>